<dbReference type="OrthoDB" id="9807385at2"/>
<dbReference type="InterPro" id="IPR050338">
    <property type="entry name" value="DisA"/>
</dbReference>
<evidence type="ECO:0000256" key="6">
    <source>
        <dbReference type="ARBA" id="ARBA00022741"/>
    </source>
</evidence>
<gene>
    <name evidence="10" type="primary">dacA</name>
    <name evidence="13" type="ORF">DWZ83_07535</name>
</gene>
<comment type="catalytic activity">
    <reaction evidence="1 10">
        <text>2 ATP = 3',3'-c-di-AMP + 2 diphosphate</text>
        <dbReference type="Rhea" id="RHEA:35655"/>
        <dbReference type="ChEBI" id="CHEBI:30616"/>
        <dbReference type="ChEBI" id="CHEBI:33019"/>
        <dbReference type="ChEBI" id="CHEBI:71500"/>
        <dbReference type="EC" id="2.7.7.85"/>
    </reaction>
</comment>
<dbReference type="PANTHER" id="PTHR34185">
    <property type="entry name" value="DIADENYLATE CYCLASE"/>
    <property type="match status" value="1"/>
</dbReference>
<feature type="compositionally biased region" description="Basic residues" evidence="11">
    <location>
        <begin position="360"/>
        <end position="369"/>
    </location>
</feature>
<comment type="caution">
    <text evidence="10">Lacks conserved residue(s) required for the propagation of feature annotation.</text>
</comment>
<evidence type="ECO:0000256" key="9">
    <source>
        <dbReference type="ARBA" id="ARBA00023136"/>
    </source>
</evidence>
<evidence type="ECO:0000259" key="12">
    <source>
        <dbReference type="PROSITE" id="PS51794"/>
    </source>
</evidence>
<protein>
    <recommendedName>
        <fullName evidence="10">Diadenylate cyclase</fullName>
        <shortName evidence="10">DAC</shortName>
        <ecNumber evidence="10">2.7.7.85</ecNumber>
    </recommendedName>
    <alternativeName>
        <fullName evidence="10">Cyclic-di-AMP synthase</fullName>
        <shortName evidence="10">c-di-AMP synthase</shortName>
    </alternativeName>
</protein>
<feature type="compositionally biased region" description="Basic and acidic residues" evidence="11">
    <location>
        <begin position="296"/>
        <end position="314"/>
    </location>
</feature>
<comment type="subunit">
    <text evidence="10">Probably a homodimer.</text>
</comment>
<dbReference type="GO" id="GO:0106408">
    <property type="term" value="F:diadenylate cyclase activity"/>
    <property type="evidence" value="ECO:0007669"/>
    <property type="project" value="UniProtKB-EC"/>
</dbReference>
<dbReference type="Proteomes" id="UP000284868">
    <property type="component" value="Unassembled WGS sequence"/>
</dbReference>
<proteinExistence type="inferred from homology"/>
<evidence type="ECO:0000256" key="7">
    <source>
        <dbReference type="ARBA" id="ARBA00022840"/>
    </source>
</evidence>
<organism evidence="13 14">
    <name type="scientific">Amedibacillus dolichus</name>
    <dbReference type="NCBI Taxonomy" id="31971"/>
    <lineage>
        <taxon>Bacteria</taxon>
        <taxon>Bacillati</taxon>
        <taxon>Bacillota</taxon>
        <taxon>Erysipelotrichia</taxon>
        <taxon>Erysipelotrichales</taxon>
        <taxon>Erysipelotrichaceae</taxon>
        <taxon>Amedibacillus</taxon>
    </lineage>
</organism>
<dbReference type="InterPro" id="IPR034701">
    <property type="entry name" value="CdaA"/>
</dbReference>
<feature type="domain" description="DAC" evidence="12">
    <location>
        <begin position="85"/>
        <end position="244"/>
    </location>
</feature>
<dbReference type="FunFam" id="3.40.1700.10:FF:000002">
    <property type="entry name" value="Diadenylate cyclase"/>
    <property type="match status" value="1"/>
</dbReference>
<comment type="function">
    <text evidence="10">Catalyzes the condensation of 2 ATP molecules into cyclic di-AMP (c-di-AMP), a second messenger used to regulate differing processes in different bacteria.</text>
</comment>
<keyword evidence="4 10" id="KW-0812">Transmembrane</keyword>
<feature type="region of interest" description="Disordered" evidence="11">
    <location>
        <begin position="292"/>
        <end position="318"/>
    </location>
</feature>
<evidence type="ECO:0000256" key="2">
    <source>
        <dbReference type="ARBA" id="ARBA00022475"/>
    </source>
</evidence>
<evidence type="ECO:0000256" key="8">
    <source>
        <dbReference type="ARBA" id="ARBA00022989"/>
    </source>
</evidence>
<keyword evidence="7 10" id="KW-0067">ATP-binding</keyword>
<dbReference type="HAMAP" id="MF_01499">
    <property type="entry name" value="DacA"/>
    <property type="match status" value="1"/>
</dbReference>
<evidence type="ECO:0000256" key="10">
    <source>
        <dbReference type="HAMAP-Rule" id="MF_01499"/>
    </source>
</evidence>
<feature type="transmembrane region" description="Helical" evidence="10">
    <location>
        <begin position="43"/>
        <end position="66"/>
    </location>
</feature>
<dbReference type="NCBIfam" id="TIGR00159">
    <property type="entry name" value="diadenylate cyclase CdaA"/>
    <property type="match status" value="1"/>
</dbReference>
<dbReference type="PROSITE" id="PS51794">
    <property type="entry name" value="DAC"/>
    <property type="match status" value="1"/>
</dbReference>
<feature type="transmembrane region" description="Helical" evidence="10">
    <location>
        <begin position="12"/>
        <end position="31"/>
    </location>
</feature>
<evidence type="ECO:0000256" key="3">
    <source>
        <dbReference type="ARBA" id="ARBA00022679"/>
    </source>
</evidence>
<evidence type="ECO:0000256" key="1">
    <source>
        <dbReference type="ARBA" id="ARBA00000877"/>
    </source>
</evidence>
<name>A0A415P901_9FIRM</name>
<dbReference type="GO" id="GO:0004016">
    <property type="term" value="F:adenylate cyclase activity"/>
    <property type="evidence" value="ECO:0007669"/>
    <property type="project" value="UniProtKB-UniRule"/>
</dbReference>
<dbReference type="GO" id="GO:0005524">
    <property type="term" value="F:ATP binding"/>
    <property type="evidence" value="ECO:0007669"/>
    <property type="project" value="UniProtKB-UniRule"/>
</dbReference>
<keyword evidence="3 10" id="KW-0808">Transferase</keyword>
<dbReference type="EC" id="2.7.7.85" evidence="10"/>
<evidence type="ECO:0000313" key="13">
    <source>
        <dbReference type="EMBL" id="RHM09109.1"/>
    </source>
</evidence>
<keyword evidence="9 10" id="KW-0472">Membrane</keyword>
<dbReference type="Pfam" id="PF02457">
    <property type="entry name" value="DAC"/>
    <property type="match status" value="1"/>
</dbReference>
<keyword evidence="2 10" id="KW-1003">Cell membrane</keyword>
<dbReference type="InterPro" id="IPR003390">
    <property type="entry name" value="DNA_integrity_scan_DisA_N"/>
</dbReference>
<keyword evidence="5 10" id="KW-0548">Nucleotidyltransferase</keyword>
<evidence type="ECO:0000256" key="4">
    <source>
        <dbReference type="ARBA" id="ARBA00022692"/>
    </source>
</evidence>
<dbReference type="Gene3D" id="3.40.1700.10">
    <property type="entry name" value="DNA integrity scanning protein, DisA, N-terminal domain"/>
    <property type="match status" value="1"/>
</dbReference>
<dbReference type="AlphaFoldDB" id="A0A415P901"/>
<sequence>MFSYFTLDNLWTLLWQMVDIGCVWALVYYCLRIVKNNSRTIQIFKGVLLIVIIRFVATKVGLHTIASLADSIMNWGVVAIIIIFQPEIRSILEKIGKTSVFSGISTLTINERENLVNELVKACSEMSKTKTGALISIEQGHSLSDFIKTGTSMNSVVSSELLCSIFQYGTPLHDGAVIIQGVKIACAAAYFPPTTRELPTSYGARHRAAVGISEITDSITIVVSEETGNISIAQNGTLTVMSEASLKEFLLSIVGNQSTAKEKEEQQKETLKEQEAVHGKKPGVFAHYFKGKGRKTKDSSETISYTEKKKKEESVDIIQPETDLHDKLEIEDLAQKQATGLDQLFDNILNEGDKKEDAKPKKKRKKKAAQTKETNASKEENPKKEDGLSTLAHMSQELMEDVVEPETIVLHYESDEEGRDS</sequence>
<dbReference type="EMBL" id="QRPK01000040">
    <property type="protein sequence ID" value="RHM09109.1"/>
    <property type="molecule type" value="Genomic_DNA"/>
</dbReference>
<dbReference type="Pfam" id="PF19293">
    <property type="entry name" value="CdaA_N"/>
    <property type="match status" value="1"/>
</dbReference>
<dbReference type="PANTHER" id="PTHR34185:SF1">
    <property type="entry name" value="DIADENYLATE CYCLASE"/>
    <property type="match status" value="1"/>
</dbReference>
<keyword evidence="14" id="KW-1185">Reference proteome</keyword>
<dbReference type="InterPro" id="IPR045585">
    <property type="entry name" value="CdaA_N"/>
</dbReference>
<evidence type="ECO:0000313" key="14">
    <source>
        <dbReference type="Proteomes" id="UP000284868"/>
    </source>
</evidence>
<evidence type="ECO:0000256" key="11">
    <source>
        <dbReference type="SAM" id="MobiDB-lite"/>
    </source>
</evidence>
<comment type="caution">
    <text evidence="13">The sequence shown here is derived from an EMBL/GenBank/DDBJ whole genome shotgun (WGS) entry which is preliminary data.</text>
</comment>
<keyword evidence="8 10" id="KW-1133">Transmembrane helix</keyword>
<reference evidence="13 14" key="1">
    <citation type="submission" date="2018-08" db="EMBL/GenBank/DDBJ databases">
        <title>A genome reference for cultivated species of the human gut microbiota.</title>
        <authorList>
            <person name="Zou Y."/>
            <person name="Xue W."/>
            <person name="Luo G."/>
        </authorList>
    </citation>
    <scope>NUCLEOTIDE SEQUENCE [LARGE SCALE GENOMIC DNA]</scope>
    <source>
        <strain evidence="13 14">AF35-6BH</strain>
    </source>
</reference>
<feature type="compositionally biased region" description="Basic and acidic residues" evidence="11">
    <location>
        <begin position="375"/>
        <end position="387"/>
    </location>
</feature>
<comment type="similarity">
    <text evidence="10">Belongs to the adenylate cyclase family. DacA/CdaA subfamily.</text>
</comment>
<dbReference type="InterPro" id="IPR036888">
    <property type="entry name" value="DNA_integrity_DisA_N_sf"/>
</dbReference>
<dbReference type="GO" id="GO:0006171">
    <property type="term" value="P:cAMP biosynthetic process"/>
    <property type="evidence" value="ECO:0007669"/>
    <property type="project" value="InterPro"/>
</dbReference>
<feature type="region of interest" description="Disordered" evidence="11">
    <location>
        <begin position="352"/>
        <end position="421"/>
    </location>
</feature>
<dbReference type="SUPFAM" id="SSF143597">
    <property type="entry name" value="YojJ-like"/>
    <property type="match status" value="1"/>
</dbReference>
<dbReference type="RefSeq" id="WP_118365716.1">
    <property type="nucleotide sequence ID" value="NZ_CAJKGD010000010.1"/>
</dbReference>
<evidence type="ECO:0000256" key="5">
    <source>
        <dbReference type="ARBA" id="ARBA00022695"/>
    </source>
</evidence>
<accession>A0A415P901</accession>
<keyword evidence="6 10" id="KW-0547">Nucleotide-binding</keyword>